<dbReference type="OrthoDB" id="1725376at2759"/>
<feature type="transmembrane region" description="Helical" evidence="1">
    <location>
        <begin position="153"/>
        <end position="177"/>
    </location>
</feature>
<comment type="caution">
    <text evidence="2">The sequence shown here is derived from an EMBL/GenBank/DDBJ whole genome shotgun (WGS) entry which is preliminary data.</text>
</comment>
<keyword evidence="1" id="KW-1133">Transmembrane helix</keyword>
<evidence type="ECO:0000313" key="3">
    <source>
        <dbReference type="Proteomes" id="UP000626092"/>
    </source>
</evidence>
<feature type="transmembrane region" description="Helical" evidence="1">
    <location>
        <begin position="114"/>
        <end position="147"/>
    </location>
</feature>
<accession>A0A834FV33</accession>
<name>A0A834FV33_RHOSS</name>
<proteinExistence type="predicted"/>
<keyword evidence="3" id="KW-1185">Reference proteome</keyword>
<evidence type="ECO:0000256" key="1">
    <source>
        <dbReference type="SAM" id="Phobius"/>
    </source>
</evidence>
<organism evidence="2 3">
    <name type="scientific">Rhododendron simsii</name>
    <name type="common">Sims's rhododendron</name>
    <dbReference type="NCBI Taxonomy" id="118357"/>
    <lineage>
        <taxon>Eukaryota</taxon>
        <taxon>Viridiplantae</taxon>
        <taxon>Streptophyta</taxon>
        <taxon>Embryophyta</taxon>
        <taxon>Tracheophyta</taxon>
        <taxon>Spermatophyta</taxon>
        <taxon>Magnoliopsida</taxon>
        <taxon>eudicotyledons</taxon>
        <taxon>Gunneridae</taxon>
        <taxon>Pentapetalae</taxon>
        <taxon>asterids</taxon>
        <taxon>Ericales</taxon>
        <taxon>Ericaceae</taxon>
        <taxon>Ericoideae</taxon>
        <taxon>Rhodoreae</taxon>
        <taxon>Rhododendron</taxon>
    </lineage>
</organism>
<dbReference type="AlphaFoldDB" id="A0A834FV33"/>
<protein>
    <submittedName>
        <fullName evidence="2">Uncharacterized protein</fullName>
    </submittedName>
</protein>
<sequence>MAAVGAADRRRSDGTGAADRVRAGVAELPIVLVLYSKSVRMHRLDLRLVIVPALLNLILYLLQRKPWLPSLPNFNMNWKLWVFSVVTLMLFLITSVRLPLSVTAERIQVRIGDFSFFLVITLLGSVSLPQPLFWFGYIVIICISPWHRTLSGLLVRFILSIWNILRGIPVLIITCILHNHQQDETETDRPPPPSPPQVAVVADDIGGNPIEQPISEPVTVLVVEP</sequence>
<feature type="transmembrane region" description="Helical" evidence="1">
    <location>
        <begin position="82"/>
        <end position="102"/>
    </location>
</feature>
<dbReference type="EMBL" id="WJXA01000304">
    <property type="protein sequence ID" value="KAF7113274.1"/>
    <property type="molecule type" value="Genomic_DNA"/>
</dbReference>
<evidence type="ECO:0000313" key="2">
    <source>
        <dbReference type="EMBL" id="KAF7113274.1"/>
    </source>
</evidence>
<reference evidence="2" key="1">
    <citation type="submission" date="2019-11" db="EMBL/GenBank/DDBJ databases">
        <authorList>
            <person name="Liu Y."/>
            <person name="Hou J."/>
            <person name="Li T.-Q."/>
            <person name="Guan C.-H."/>
            <person name="Wu X."/>
            <person name="Wu H.-Z."/>
            <person name="Ling F."/>
            <person name="Zhang R."/>
            <person name="Shi X.-G."/>
            <person name="Ren J.-P."/>
            <person name="Chen E.-F."/>
            <person name="Sun J.-M."/>
        </authorList>
    </citation>
    <scope>NUCLEOTIDE SEQUENCE</scope>
    <source>
        <strain evidence="2">Adult_tree_wgs_1</strain>
        <tissue evidence="2">Leaves</tissue>
    </source>
</reference>
<gene>
    <name evidence="2" type="ORF">RHSIM_RhsimUnG0140400</name>
</gene>
<keyword evidence="1" id="KW-0812">Transmembrane</keyword>
<feature type="transmembrane region" description="Helical" evidence="1">
    <location>
        <begin position="44"/>
        <end position="62"/>
    </location>
</feature>
<dbReference type="Proteomes" id="UP000626092">
    <property type="component" value="Unassembled WGS sequence"/>
</dbReference>
<keyword evidence="1" id="KW-0472">Membrane</keyword>